<evidence type="ECO:0000313" key="2">
    <source>
        <dbReference type="Proteomes" id="UP000250369"/>
    </source>
</evidence>
<sequence length="232" mass="25179">MLKTIGFLHAHHSNAGFFEAAASGPVRFLHFAEPGIAERLANDPAFDSRHARAKLSELIHWIADCGADALLVTCTEYCALLPDSDFFRIPVLRLDELFFESLHAAGRPVHLLFTNPGTVEPTMAALRRWNADRNLEPDVACSLIPDAFKLLMNGERDAYLERLAEGIRTASAELPGDDKSRGTRILAVAQLSMSGAGQAFEQESGIPVLDPLQAALDALLAAPHPEGEGESR</sequence>
<dbReference type="Gene3D" id="3.40.50.12500">
    <property type="match status" value="1"/>
</dbReference>
<dbReference type="AlphaFoldDB" id="A0A329MKR6"/>
<keyword evidence="2" id="KW-1185">Reference proteome</keyword>
<accession>A0A329MKR6</accession>
<evidence type="ECO:0008006" key="3">
    <source>
        <dbReference type="Google" id="ProtNLM"/>
    </source>
</evidence>
<gene>
    <name evidence="1" type="ORF">DQG23_15875</name>
</gene>
<dbReference type="OrthoDB" id="2910128at2"/>
<protein>
    <recommendedName>
        <fullName evidence="3">Asp/Glu racemase</fullName>
    </recommendedName>
</protein>
<proteinExistence type="predicted"/>
<dbReference type="InterPro" id="IPR053714">
    <property type="entry name" value="Iso_Racemase_Enz_sf"/>
</dbReference>
<organism evidence="1 2">
    <name type="scientific">Paenibacillus contaminans</name>
    <dbReference type="NCBI Taxonomy" id="450362"/>
    <lineage>
        <taxon>Bacteria</taxon>
        <taxon>Bacillati</taxon>
        <taxon>Bacillota</taxon>
        <taxon>Bacilli</taxon>
        <taxon>Bacillales</taxon>
        <taxon>Paenibacillaceae</taxon>
        <taxon>Paenibacillus</taxon>
    </lineage>
</organism>
<comment type="caution">
    <text evidence="1">The sequence shown here is derived from an EMBL/GenBank/DDBJ whole genome shotgun (WGS) entry which is preliminary data.</text>
</comment>
<dbReference type="EMBL" id="QMFB01000008">
    <property type="protein sequence ID" value="RAV20439.1"/>
    <property type="molecule type" value="Genomic_DNA"/>
</dbReference>
<reference evidence="1 2" key="1">
    <citation type="journal article" date="2009" name="Int. J. Syst. Evol. Microbiol.">
        <title>Paenibacillus contaminans sp. nov., isolated from a contaminated laboratory plate.</title>
        <authorList>
            <person name="Chou J.H."/>
            <person name="Lee J.H."/>
            <person name="Lin M.C."/>
            <person name="Chang P.S."/>
            <person name="Arun A.B."/>
            <person name="Young C.C."/>
            <person name="Chen W.M."/>
        </authorList>
    </citation>
    <scope>NUCLEOTIDE SEQUENCE [LARGE SCALE GENOMIC DNA]</scope>
    <source>
        <strain evidence="1 2">CKOBP-6</strain>
    </source>
</reference>
<dbReference type="RefSeq" id="WP_113031836.1">
    <property type="nucleotide sequence ID" value="NZ_QMFB01000008.1"/>
</dbReference>
<dbReference type="Proteomes" id="UP000250369">
    <property type="component" value="Unassembled WGS sequence"/>
</dbReference>
<name>A0A329MKR6_9BACL</name>
<evidence type="ECO:0000313" key="1">
    <source>
        <dbReference type="EMBL" id="RAV20439.1"/>
    </source>
</evidence>